<proteinExistence type="predicted"/>
<dbReference type="AlphaFoldDB" id="A0AAV4QL61"/>
<keyword evidence="2" id="KW-1185">Reference proteome</keyword>
<dbReference type="Proteomes" id="UP001054945">
    <property type="component" value="Unassembled WGS sequence"/>
</dbReference>
<organism evidence="1 2">
    <name type="scientific">Caerostris extrusa</name>
    <name type="common">Bark spider</name>
    <name type="synonym">Caerostris bankana</name>
    <dbReference type="NCBI Taxonomy" id="172846"/>
    <lineage>
        <taxon>Eukaryota</taxon>
        <taxon>Metazoa</taxon>
        <taxon>Ecdysozoa</taxon>
        <taxon>Arthropoda</taxon>
        <taxon>Chelicerata</taxon>
        <taxon>Arachnida</taxon>
        <taxon>Araneae</taxon>
        <taxon>Araneomorphae</taxon>
        <taxon>Entelegynae</taxon>
        <taxon>Araneoidea</taxon>
        <taxon>Araneidae</taxon>
        <taxon>Caerostris</taxon>
    </lineage>
</organism>
<protein>
    <submittedName>
        <fullName evidence="1">Uncharacterized protein</fullName>
    </submittedName>
</protein>
<gene>
    <name evidence="1" type="ORF">CEXT_358401</name>
</gene>
<dbReference type="EMBL" id="BPLR01006401">
    <property type="protein sequence ID" value="GIY09569.1"/>
    <property type="molecule type" value="Genomic_DNA"/>
</dbReference>
<name>A0AAV4QL61_CAEEX</name>
<reference evidence="1 2" key="1">
    <citation type="submission" date="2021-06" db="EMBL/GenBank/DDBJ databases">
        <title>Caerostris extrusa draft genome.</title>
        <authorList>
            <person name="Kono N."/>
            <person name="Arakawa K."/>
        </authorList>
    </citation>
    <scope>NUCLEOTIDE SEQUENCE [LARGE SCALE GENOMIC DNA]</scope>
</reference>
<evidence type="ECO:0000313" key="1">
    <source>
        <dbReference type="EMBL" id="GIY09569.1"/>
    </source>
</evidence>
<comment type="caution">
    <text evidence="1">The sequence shown here is derived from an EMBL/GenBank/DDBJ whole genome shotgun (WGS) entry which is preliminary data.</text>
</comment>
<accession>A0AAV4QL61</accession>
<evidence type="ECO:0000313" key="2">
    <source>
        <dbReference type="Proteomes" id="UP001054945"/>
    </source>
</evidence>
<sequence>MRPNRPQICQVASLGAKFTPARPILQPVAEKKKGHAERGAMSQGNGGKKCILLGKSRLEELWRNEYVTGRLLWGVDEGNVVFRLKFKWWISEGYDLFWEI</sequence>